<evidence type="ECO:0000313" key="3">
    <source>
        <dbReference type="Proteomes" id="UP000823388"/>
    </source>
</evidence>
<dbReference type="Gene3D" id="3.40.50.300">
    <property type="entry name" value="P-loop containing nucleotide triphosphate hydrolases"/>
    <property type="match status" value="1"/>
</dbReference>
<proteinExistence type="predicted"/>
<gene>
    <name evidence="2" type="ORF">PVAP13_5KG251500</name>
</gene>
<accession>A0A8T0SHK6</accession>
<protein>
    <recommendedName>
        <fullName evidence="1">NB-ARC domain-containing protein</fullName>
    </recommendedName>
</protein>
<reference evidence="2" key="1">
    <citation type="submission" date="2020-05" db="EMBL/GenBank/DDBJ databases">
        <title>WGS assembly of Panicum virgatum.</title>
        <authorList>
            <person name="Lovell J.T."/>
            <person name="Jenkins J."/>
            <person name="Shu S."/>
            <person name="Juenger T.E."/>
            <person name="Schmutz J."/>
        </authorList>
    </citation>
    <scope>NUCLEOTIDE SEQUENCE</scope>
    <source>
        <strain evidence="2">AP13</strain>
    </source>
</reference>
<keyword evidence="3" id="KW-1185">Reference proteome</keyword>
<dbReference type="AlphaFoldDB" id="A0A8T0SHK6"/>
<evidence type="ECO:0000313" key="2">
    <source>
        <dbReference type="EMBL" id="KAG2597737.1"/>
    </source>
</evidence>
<dbReference type="InterPro" id="IPR002182">
    <property type="entry name" value="NB-ARC"/>
</dbReference>
<evidence type="ECO:0000259" key="1">
    <source>
        <dbReference type="Pfam" id="PF00931"/>
    </source>
</evidence>
<dbReference type="PANTHER" id="PTHR33377:SF23">
    <property type="entry name" value="NB-ARC DOMAIN-CONTAINING PROTEIN"/>
    <property type="match status" value="1"/>
</dbReference>
<organism evidence="2 3">
    <name type="scientific">Panicum virgatum</name>
    <name type="common">Blackwell switchgrass</name>
    <dbReference type="NCBI Taxonomy" id="38727"/>
    <lineage>
        <taxon>Eukaryota</taxon>
        <taxon>Viridiplantae</taxon>
        <taxon>Streptophyta</taxon>
        <taxon>Embryophyta</taxon>
        <taxon>Tracheophyta</taxon>
        <taxon>Spermatophyta</taxon>
        <taxon>Magnoliopsida</taxon>
        <taxon>Liliopsida</taxon>
        <taxon>Poales</taxon>
        <taxon>Poaceae</taxon>
        <taxon>PACMAD clade</taxon>
        <taxon>Panicoideae</taxon>
        <taxon>Panicodae</taxon>
        <taxon>Paniceae</taxon>
        <taxon>Panicinae</taxon>
        <taxon>Panicum</taxon>
        <taxon>Panicum sect. Hiantes</taxon>
    </lineage>
</organism>
<dbReference type="InterPro" id="IPR027417">
    <property type="entry name" value="P-loop_NTPase"/>
</dbReference>
<feature type="domain" description="NB-ARC" evidence="1">
    <location>
        <begin position="186"/>
        <end position="330"/>
    </location>
</feature>
<sequence>MEMLLSVALGEAIGRSMDFFISKCSKPQAHDVEDRLRSVLLRAQITNQAMLRQVVMLRSAMHRGYYMLDTFRYQYHDEECAKEHVVSQSLSPCKVDSLKYFCSSNRKKQQAFKQLREDSEQQLQEVLESLSSMILDANEMVIFLRSYPRMYRQPYSMHLLLANCMFDREMETQLVINFLLRTNPHRAEELEVLPIVGPGRVGKRTLVAHVCNDERIRDHFSGIVFLTDNDLIDEMLSVLTQGCASMEQQHNDNTRKDGRLLVILKADGDVTEDAWNRLCSALRRCTTNGTTKIIITSRSDGVRKLGTTGFVSLKYPSSEAYWYFFKTLAFGSTDPEQHPRLASVAMEIARMINNTTLVGANIITSLLRDNFDINFWCKVLAFVRRLIQNHIAKFGEHPCDLLNQNRPTCLGGRMMGRASEDLMVYDVYQCSSKEAVPNITIHDVLYGSLKPPGKFEVLAWRSRILPYYNYIYTCQIEDKKAKAVKRKRSQSNG</sequence>
<dbReference type="GO" id="GO:0043531">
    <property type="term" value="F:ADP binding"/>
    <property type="evidence" value="ECO:0007669"/>
    <property type="project" value="InterPro"/>
</dbReference>
<dbReference type="SUPFAM" id="SSF52540">
    <property type="entry name" value="P-loop containing nucleoside triphosphate hydrolases"/>
    <property type="match status" value="1"/>
</dbReference>
<dbReference type="Pfam" id="PF00931">
    <property type="entry name" value="NB-ARC"/>
    <property type="match status" value="1"/>
</dbReference>
<name>A0A8T0SHK6_PANVG</name>
<dbReference type="EMBL" id="CM029045">
    <property type="protein sequence ID" value="KAG2597737.1"/>
    <property type="molecule type" value="Genomic_DNA"/>
</dbReference>
<dbReference type="Proteomes" id="UP000823388">
    <property type="component" value="Chromosome 5K"/>
</dbReference>
<comment type="caution">
    <text evidence="2">The sequence shown here is derived from an EMBL/GenBank/DDBJ whole genome shotgun (WGS) entry which is preliminary data.</text>
</comment>
<dbReference type="PANTHER" id="PTHR33377">
    <property type="entry name" value="OS10G0134700 PROTEIN-RELATED"/>
    <property type="match status" value="1"/>
</dbReference>